<dbReference type="GO" id="GO:0004526">
    <property type="term" value="F:ribonuclease P activity"/>
    <property type="evidence" value="ECO:0007669"/>
    <property type="project" value="TreeGrafter"/>
</dbReference>
<comment type="caution">
    <text evidence="1">The sequence shown here is derived from an EMBL/GenBank/DDBJ whole genome shotgun (WGS) entry which is preliminary data.</text>
</comment>
<evidence type="ECO:0000313" key="2">
    <source>
        <dbReference type="Proteomes" id="UP000292702"/>
    </source>
</evidence>
<keyword evidence="2" id="KW-1185">Reference proteome</keyword>
<dbReference type="GO" id="GO:0000171">
    <property type="term" value="F:ribonuclease MRP activity"/>
    <property type="evidence" value="ECO:0007669"/>
    <property type="project" value="TreeGrafter"/>
</dbReference>
<sequence>MAPDTLDVVFPSDEALSQRFQSLKTGYVKHRWTLNGFIEYARPILAKGKWNVLALGSAANSDDVWCLDSRGTLSLAVGKETYEQLGMVGSKLPWKPKKEMHIIRIPLVNREYADKIQASPDLFTPYSEKTKTTLVAWDAKRVDATNQAIIPQVRRALSVRVPQLPLSTVPPTPTSEGTEDWEEEVSALFEWVGLASLDSQRLRANDRVDPYLAVYDPPLQLSVGDVMCIRWSGLLSPSFVQSVLNIALANDGSFIAVTGQAVTNSPVGYISPLPPVVLPALHAPTKDGEDTWSLVLTAPAGDNRDAGAKHWMLVESIGPYDARLG</sequence>
<organism evidence="1 2">
    <name type="scientific">Steccherinum ochraceum</name>
    <dbReference type="NCBI Taxonomy" id="92696"/>
    <lineage>
        <taxon>Eukaryota</taxon>
        <taxon>Fungi</taxon>
        <taxon>Dikarya</taxon>
        <taxon>Basidiomycota</taxon>
        <taxon>Agaricomycotina</taxon>
        <taxon>Agaricomycetes</taxon>
        <taxon>Polyporales</taxon>
        <taxon>Steccherinaceae</taxon>
        <taxon>Steccherinum</taxon>
    </lineage>
</organism>
<dbReference type="GO" id="GO:0001682">
    <property type="term" value="P:tRNA 5'-leader removal"/>
    <property type="evidence" value="ECO:0007669"/>
    <property type="project" value="InterPro"/>
</dbReference>
<dbReference type="GO" id="GO:0030681">
    <property type="term" value="C:multimeric ribonuclease P complex"/>
    <property type="evidence" value="ECO:0007669"/>
    <property type="project" value="TreeGrafter"/>
</dbReference>
<dbReference type="EMBL" id="RWJN01000042">
    <property type="protein sequence ID" value="TCD69388.1"/>
    <property type="molecule type" value="Genomic_DNA"/>
</dbReference>
<dbReference type="InterPro" id="IPR013893">
    <property type="entry name" value="RNase_P_Rpp40"/>
</dbReference>
<dbReference type="PANTHER" id="PTHR15396:SF1">
    <property type="entry name" value="RIBONUCLEASE P PROTEIN SUBUNIT P40"/>
    <property type="match status" value="1"/>
</dbReference>
<name>A0A4R0RYK8_9APHY</name>
<protein>
    <submittedName>
        <fullName evidence="1">Uncharacterized protein</fullName>
    </submittedName>
</protein>
<evidence type="ECO:0000313" key="1">
    <source>
        <dbReference type="EMBL" id="TCD69388.1"/>
    </source>
</evidence>
<accession>A0A4R0RYK8</accession>
<dbReference type="GO" id="GO:0000447">
    <property type="term" value="P:endonucleolytic cleavage in ITS1 to separate SSU-rRNA from 5.8S rRNA and LSU-rRNA from tricistronic rRNA transcript (SSU-rRNA, 5.8S rRNA, LSU-rRNA)"/>
    <property type="evidence" value="ECO:0007669"/>
    <property type="project" value="TreeGrafter"/>
</dbReference>
<dbReference type="Proteomes" id="UP000292702">
    <property type="component" value="Unassembled WGS sequence"/>
</dbReference>
<dbReference type="AlphaFoldDB" id="A0A4R0RYK8"/>
<gene>
    <name evidence="1" type="ORF">EIP91_007735</name>
</gene>
<dbReference type="STRING" id="92696.A0A4R0RYK8"/>
<dbReference type="PANTHER" id="PTHR15396">
    <property type="entry name" value="RIBONUCLEASE P PROTEIN SUBUNIT P40"/>
    <property type="match status" value="1"/>
</dbReference>
<dbReference type="GO" id="GO:0000172">
    <property type="term" value="C:ribonuclease MRP complex"/>
    <property type="evidence" value="ECO:0007669"/>
    <property type="project" value="TreeGrafter"/>
</dbReference>
<proteinExistence type="predicted"/>
<dbReference type="Pfam" id="PF08584">
    <property type="entry name" value="Ribonuc_P_40"/>
    <property type="match status" value="1"/>
</dbReference>
<dbReference type="OrthoDB" id="63112at2759"/>
<reference evidence="1 2" key="1">
    <citation type="submission" date="2018-11" db="EMBL/GenBank/DDBJ databases">
        <title>Genome assembly of Steccherinum ochraceum LE-BIN_3174, the white-rot fungus of the Steccherinaceae family (The Residual Polyporoid clade, Polyporales, Basidiomycota).</title>
        <authorList>
            <person name="Fedorova T.V."/>
            <person name="Glazunova O.A."/>
            <person name="Landesman E.O."/>
            <person name="Moiseenko K.V."/>
            <person name="Psurtseva N.V."/>
            <person name="Savinova O.S."/>
            <person name="Shakhova N.V."/>
            <person name="Tyazhelova T.V."/>
            <person name="Vasina D.V."/>
        </authorList>
    </citation>
    <scope>NUCLEOTIDE SEQUENCE [LARGE SCALE GENOMIC DNA]</scope>
    <source>
        <strain evidence="1 2">LE-BIN_3174</strain>
    </source>
</reference>